<evidence type="ECO:0008006" key="4">
    <source>
        <dbReference type="Google" id="ProtNLM"/>
    </source>
</evidence>
<name>A0A8T0EYW0_ARGBR</name>
<feature type="compositionally biased region" description="Basic and acidic residues" evidence="1">
    <location>
        <begin position="76"/>
        <end position="87"/>
    </location>
</feature>
<organism evidence="2 3">
    <name type="scientific">Argiope bruennichi</name>
    <name type="common">Wasp spider</name>
    <name type="synonym">Aranea bruennichi</name>
    <dbReference type="NCBI Taxonomy" id="94029"/>
    <lineage>
        <taxon>Eukaryota</taxon>
        <taxon>Metazoa</taxon>
        <taxon>Ecdysozoa</taxon>
        <taxon>Arthropoda</taxon>
        <taxon>Chelicerata</taxon>
        <taxon>Arachnida</taxon>
        <taxon>Araneae</taxon>
        <taxon>Araneomorphae</taxon>
        <taxon>Entelegynae</taxon>
        <taxon>Araneoidea</taxon>
        <taxon>Araneidae</taxon>
        <taxon>Argiope</taxon>
    </lineage>
</organism>
<keyword evidence="3" id="KW-1185">Reference proteome</keyword>
<protein>
    <recommendedName>
        <fullName evidence="4">H15 domain-containing protein</fullName>
    </recommendedName>
</protein>
<dbReference type="AlphaFoldDB" id="A0A8T0EYW0"/>
<dbReference type="EMBL" id="JABXBU010001863">
    <property type="protein sequence ID" value="KAF8783260.1"/>
    <property type="molecule type" value="Genomic_DNA"/>
</dbReference>
<evidence type="ECO:0000256" key="1">
    <source>
        <dbReference type="SAM" id="MobiDB-lite"/>
    </source>
</evidence>
<evidence type="ECO:0000313" key="2">
    <source>
        <dbReference type="EMBL" id="KAF8783260.1"/>
    </source>
</evidence>
<comment type="caution">
    <text evidence="2">The sequence shown here is derived from an EMBL/GenBank/DDBJ whole genome shotgun (WGS) entry which is preliminary data.</text>
</comment>
<evidence type="ECO:0000313" key="3">
    <source>
        <dbReference type="Proteomes" id="UP000807504"/>
    </source>
</evidence>
<feature type="region of interest" description="Disordered" evidence="1">
    <location>
        <begin position="76"/>
        <end position="132"/>
    </location>
</feature>
<accession>A0A8T0EYW0</accession>
<reference evidence="2" key="2">
    <citation type="submission" date="2020-06" db="EMBL/GenBank/DDBJ databases">
        <authorList>
            <person name="Sheffer M."/>
        </authorList>
    </citation>
    <scope>NUCLEOTIDE SEQUENCE</scope>
</reference>
<proteinExistence type="predicted"/>
<sequence>MKNIAPIKDKKSKQEVEKNKIRRWILKYVSKTTPATAITLQSIKKFLDSKQNGLSVNPETKLIIKRLTETGRLVKIDGKFSDGKNSSKDQQPPAQKRKSKSELKNLAKNSVTRLAERSSSQETSRNESEIVN</sequence>
<dbReference type="Proteomes" id="UP000807504">
    <property type="component" value="Unassembled WGS sequence"/>
</dbReference>
<feature type="compositionally biased region" description="Polar residues" evidence="1">
    <location>
        <begin position="107"/>
        <end position="123"/>
    </location>
</feature>
<gene>
    <name evidence="2" type="ORF">HNY73_013449</name>
</gene>
<reference evidence="2" key="1">
    <citation type="journal article" date="2020" name="bioRxiv">
        <title>Chromosome-level reference genome of the European wasp spider Argiope bruennichi: a resource for studies on range expansion and evolutionary adaptation.</title>
        <authorList>
            <person name="Sheffer M.M."/>
            <person name="Hoppe A."/>
            <person name="Krehenwinkel H."/>
            <person name="Uhl G."/>
            <person name="Kuss A.W."/>
            <person name="Jensen L."/>
            <person name="Jensen C."/>
            <person name="Gillespie R.G."/>
            <person name="Hoff K.J."/>
            <person name="Prost S."/>
        </authorList>
    </citation>
    <scope>NUCLEOTIDE SEQUENCE</scope>
</reference>